<dbReference type="GO" id="GO:0017056">
    <property type="term" value="F:structural constituent of nuclear pore"/>
    <property type="evidence" value="ECO:0007669"/>
    <property type="project" value="InterPro"/>
</dbReference>
<evidence type="ECO:0000256" key="7">
    <source>
        <dbReference type="ARBA" id="ARBA00023242"/>
    </source>
</evidence>
<dbReference type="PANTHER" id="PTHR31431">
    <property type="entry name" value="NUCLEOPORIN NUP188 HOMOLOG"/>
    <property type="match status" value="1"/>
</dbReference>
<feature type="domain" description="Nuclear pore protein Nup188 C-terminal" evidence="12">
    <location>
        <begin position="1478"/>
        <end position="1847"/>
    </location>
</feature>
<dbReference type="GO" id="GO:0051028">
    <property type="term" value="P:mRNA transport"/>
    <property type="evidence" value="ECO:0007669"/>
    <property type="project" value="UniProtKB-KW"/>
</dbReference>
<dbReference type="OrthoDB" id="102511at2759"/>
<dbReference type="EMBL" id="MCFK01001140">
    <property type="protein sequence ID" value="RKF65221.1"/>
    <property type="molecule type" value="Genomic_DNA"/>
</dbReference>
<sequence>MMASLPDSTYYLSPLDKFLNDEEIPISWKSVSSILHNKSGVISRCKAVRSFLGDDDVLNILSRPYSAFPIPSKETRELFEKKCAPSKIFTSSPSQHDIKEIKEDTLWLSKEADLDEISALRIVLLECHVRNSTRLLGPFSDEEVANLQEATGKNKFPNSVFQSFILHGFQPGMIRDHFEKVENRKQRILKIYLSERRSIWVCAEKLLQIFFKDKINKQIQNNDKENTTPLWLKERAKDFGALFQSSNRDTIILSYISAIRDHLQKLGSESGFFKQDGGYEEIEVDWVQTQITEATLSMKTLYHILLDEVNIPSSQVILEWYQLLQSFEFFDQLGSGDAYFETYVIPLQALSSVISVVLLENLDPSTFLDNPNEQHQISPDHAKEEPFILNSNSIISLHSIILQAADSGLIIAGPAILAWSVILQSMSFRVDTDKETTTSEEIDLELSHHALDMSGNRQGYLQYENILQRIQSTVVGDVVDYLARKAVNVCRVFDIISEISDRLGGSNDTIFPDIGPQMRNQYLILIRKCISMGYLPEIVCATISVLNGGCGYWEIVNSTPDFFVDCPAVRFLNDDLLVEAFLRISQSRFPYELLPFLQIVRALASSSCCIRPDHHLSILRSLEVMPVFTHLLSNDFVDYETTQEEDNNNTVILTGTIHLFEPRNRNLGSVEKNLKSMSMLHVDQDFVISTGTLGRIISESGPRVACWFHQYSALKYFGKLLETFLAASDQVDGTTGDSANPESVSEIIEVFAVLIHCLSCSTDANRNGVENANQLLEIASCGLSRNRDIITVVFDIFEERLQNNCGRLGNNFPLQILISCIHFIHAILPLYPYRVWPMLAKSGLLGLTKNGESLSTIVEGIERPTGRFDFLLSCTYLFKSLLHDVTKNALRRKIIGQPPINFSGTQNVSAGSPDQFITKILLFFSKYLVEVLESSCMWKYQRDDDRQSLNYIITSSFEQILQYCYGIEVSTSNFTTSEIKARPIDVKGNAPLMGVLMPSAAFISESFLSTSSGNLRFQPLLQSFFNGLESSDKKKAFQQSSMWKKHIISALTFSKTLLRVGTYLKRPASQFEKLVFNSSPLIARIYCSDDDFSIPVINLLESLISVATSHEPEPPSLLGHLGPYTARNFLQVLSNLDKPLSRSENLNRVWHFLGVVVSSRQQWFSNYLLTGKTPRDALTNKPSEKELTTLEKSFLTTALQALIKVMEASNIETLSILEFLSLAQNSWPWTVCNAPLYLDFIKSMLNYLNNLTPPQLRQSNVDNVIRTCCEIRMAASIAEILAMHLFHSRQTGTLVEIKDILPNLKYYERFGVLALNYNSSLHGLLKQNFESRYPGCSPSDFKRTVLNSQSFERDYFYDIELANKMLNLDQAWSGRNGDDGIRSEFERSNANLSLVDAQIACFHSWKLLSFELCGWLSTEPQIRKMFCKVITDCLIVNCKAQPPEEIFFRLTHTRAEFALVLTQRLLQSKSEAGELDGLLEVVWMTICELRGGFERPVSESNIPYYRSLLKLLYLTICVHSEHKTATEEDLRKTTNSFPKRISLTPMIIEIIKYVVSHGISEIATSIHEPAAQSSPEDLVLVTGIFQSCLRISNISSSHPQIASILISDGAINIALRLFSWSDRLAIDGDPIYGELSILFLLELSSIPMMAEQLAIEGFLTQISSSNLMLYFEKENSRLATDAGSRRCYSIWVRGLLPLLLNVIYSLQQSIAIEVAQFFNQYPALLRQSERVLEAPLMNRLLDHGPKRYITLIACSEVHSLALIIFILNGFRENLRGKMEIPSVDWDSNAVLESVEFWLGSRAMLRDRLLPTCDREVEMMKLKEESSETISQLEEKVTAQLVGIKNILDADGNGSEAWCYSYRISSHERFNNVNL</sequence>
<keyword evidence="3" id="KW-0509">mRNA transport</keyword>
<keyword evidence="5" id="KW-0811">Translocation</keyword>
<feature type="domain" description="Nucleoporin Nup188 N-terminal subdomain III" evidence="13">
    <location>
        <begin position="706"/>
        <end position="1172"/>
    </location>
</feature>
<dbReference type="Gene3D" id="1.25.10.70">
    <property type="match status" value="1"/>
</dbReference>
<evidence type="ECO:0000256" key="2">
    <source>
        <dbReference type="ARBA" id="ARBA00022448"/>
    </source>
</evidence>
<dbReference type="Pfam" id="PF21094">
    <property type="entry name" value="Nup188_SH3-like"/>
    <property type="match status" value="1"/>
</dbReference>
<comment type="similarity">
    <text evidence="8">Belongs to the Nup188 family.</text>
</comment>
<keyword evidence="6" id="KW-0906">Nuclear pore complex</keyword>
<proteinExistence type="inferred from homology"/>
<evidence type="ECO:0000256" key="1">
    <source>
        <dbReference type="ARBA" id="ARBA00004567"/>
    </source>
</evidence>
<reference evidence="14 15" key="1">
    <citation type="journal article" date="2018" name="BMC Genomics">
        <title>Comparative genome analyses reveal sequence features reflecting distinct modes of host-adaptation between dicot and monocot powdery mildew.</title>
        <authorList>
            <person name="Wu Y."/>
            <person name="Ma X."/>
            <person name="Pan Z."/>
            <person name="Kale S.D."/>
            <person name="Song Y."/>
            <person name="King H."/>
            <person name="Zhang Q."/>
            <person name="Presley C."/>
            <person name="Deng X."/>
            <person name="Wei C.I."/>
            <person name="Xiao S."/>
        </authorList>
    </citation>
    <scope>NUCLEOTIDE SEQUENCE [LARGE SCALE GENOMIC DNA]</scope>
    <source>
        <strain evidence="14">UMSG2</strain>
    </source>
</reference>
<evidence type="ECO:0000259" key="11">
    <source>
        <dbReference type="Pfam" id="PF10487"/>
    </source>
</evidence>
<evidence type="ECO:0000256" key="9">
    <source>
        <dbReference type="ARBA" id="ARBA00040174"/>
    </source>
</evidence>
<evidence type="ECO:0000256" key="5">
    <source>
        <dbReference type="ARBA" id="ARBA00023010"/>
    </source>
</evidence>
<dbReference type="InterPro" id="IPR044840">
    <property type="entry name" value="Nup188"/>
</dbReference>
<evidence type="ECO:0000256" key="4">
    <source>
        <dbReference type="ARBA" id="ARBA00022927"/>
    </source>
</evidence>
<evidence type="ECO:0000256" key="6">
    <source>
        <dbReference type="ARBA" id="ARBA00023132"/>
    </source>
</evidence>
<dbReference type="GO" id="GO:0006606">
    <property type="term" value="P:protein import into nucleus"/>
    <property type="evidence" value="ECO:0007669"/>
    <property type="project" value="TreeGrafter"/>
</dbReference>
<keyword evidence="10" id="KW-1133">Transmembrane helix</keyword>
<evidence type="ECO:0000256" key="10">
    <source>
        <dbReference type="SAM" id="Phobius"/>
    </source>
</evidence>
<dbReference type="STRING" id="212602.A0A420I6C2"/>
<dbReference type="InterPro" id="IPR018864">
    <property type="entry name" value="Nucleoporin_Nup188_N"/>
</dbReference>
<dbReference type="GO" id="GO:0006405">
    <property type="term" value="P:RNA export from nucleus"/>
    <property type="evidence" value="ECO:0007669"/>
    <property type="project" value="TreeGrafter"/>
</dbReference>
<dbReference type="InterPro" id="IPR041634">
    <property type="entry name" value="Nup188_C"/>
</dbReference>
<keyword evidence="7" id="KW-0539">Nucleus</keyword>
<dbReference type="Proteomes" id="UP000286134">
    <property type="component" value="Unassembled WGS sequence"/>
</dbReference>
<dbReference type="Pfam" id="PF18378">
    <property type="entry name" value="Nup188_C"/>
    <property type="match status" value="1"/>
</dbReference>
<keyword evidence="10" id="KW-0472">Membrane</keyword>
<keyword evidence="10" id="KW-0812">Transmembrane</keyword>
<dbReference type="Pfam" id="PF10487">
    <property type="entry name" value="Nup188_N"/>
    <property type="match status" value="1"/>
</dbReference>
<evidence type="ECO:0000259" key="12">
    <source>
        <dbReference type="Pfam" id="PF18378"/>
    </source>
</evidence>
<keyword evidence="15" id="KW-1185">Reference proteome</keyword>
<feature type="domain" description="Nucleoporin Nup188 N-terminal" evidence="11">
    <location>
        <begin position="182"/>
        <end position="456"/>
    </location>
</feature>
<keyword evidence="2" id="KW-0813">Transport</keyword>
<dbReference type="Pfam" id="PF21093">
    <property type="entry name" value="Nup188_N-subdom_III"/>
    <property type="match status" value="1"/>
</dbReference>
<comment type="subcellular location">
    <subcellularLocation>
        <location evidence="1">Nucleus</location>
        <location evidence="1">Nuclear pore complex</location>
    </subcellularLocation>
</comment>
<accession>A0A420I6C2</accession>
<dbReference type="InterPro" id="IPR048883">
    <property type="entry name" value="Nup188_N-subdom_III"/>
</dbReference>
<evidence type="ECO:0000313" key="14">
    <source>
        <dbReference type="EMBL" id="RKF65221.1"/>
    </source>
</evidence>
<protein>
    <recommendedName>
        <fullName evidence="9">Nucleoporin NUP188</fullName>
    </recommendedName>
</protein>
<evidence type="ECO:0000259" key="13">
    <source>
        <dbReference type="Pfam" id="PF21093"/>
    </source>
</evidence>
<evidence type="ECO:0000256" key="8">
    <source>
        <dbReference type="ARBA" id="ARBA00038387"/>
    </source>
</evidence>
<evidence type="ECO:0000256" key="3">
    <source>
        <dbReference type="ARBA" id="ARBA00022816"/>
    </source>
</evidence>
<organism evidence="14 15">
    <name type="scientific">Erysiphe neolycopersici</name>
    <dbReference type="NCBI Taxonomy" id="212602"/>
    <lineage>
        <taxon>Eukaryota</taxon>
        <taxon>Fungi</taxon>
        <taxon>Dikarya</taxon>
        <taxon>Ascomycota</taxon>
        <taxon>Pezizomycotina</taxon>
        <taxon>Leotiomycetes</taxon>
        <taxon>Erysiphales</taxon>
        <taxon>Erysiphaceae</taxon>
        <taxon>Erysiphe</taxon>
    </lineage>
</organism>
<dbReference type="GO" id="GO:0044611">
    <property type="term" value="C:nuclear pore inner ring"/>
    <property type="evidence" value="ECO:0007669"/>
    <property type="project" value="TreeGrafter"/>
</dbReference>
<comment type="caution">
    <text evidence="14">The sequence shown here is derived from an EMBL/GenBank/DDBJ whole genome shotgun (WGS) entry which is preliminary data.</text>
</comment>
<keyword evidence="4" id="KW-0653">Protein transport</keyword>
<gene>
    <name evidence="14" type="ORF">OnM2_011014</name>
</gene>
<evidence type="ECO:0000313" key="15">
    <source>
        <dbReference type="Proteomes" id="UP000286134"/>
    </source>
</evidence>
<dbReference type="PANTHER" id="PTHR31431:SF1">
    <property type="entry name" value="NUCLEOPORIN NUP188"/>
    <property type="match status" value="1"/>
</dbReference>
<name>A0A420I6C2_9PEZI</name>
<feature type="transmembrane region" description="Helical" evidence="10">
    <location>
        <begin position="1748"/>
        <end position="1770"/>
    </location>
</feature>